<keyword evidence="4" id="KW-1003">Cell membrane</keyword>
<keyword evidence="3" id="KW-0813">Transport</keyword>
<evidence type="ECO:0000256" key="4">
    <source>
        <dbReference type="ARBA" id="ARBA00022475"/>
    </source>
</evidence>
<comment type="caution">
    <text evidence="11">The sequence shown here is derived from an EMBL/GenBank/DDBJ whole genome shotgun (WGS) entry which is preliminary data.</text>
</comment>
<feature type="transmembrane region" description="Helical" evidence="9">
    <location>
        <begin position="299"/>
        <end position="317"/>
    </location>
</feature>
<feature type="transmembrane region" description="Helical" evidence="9">
    <location>
        <begin position="359"/>
        <end position="377"/>
    </location>
</feature>
<feature type="transmembrane region" description="Helical" evidence="9">
    <location>
        <begin position="267"/>
        <end position="292"/>
    </location>
</feature>
<evidence type="ECO:0000256" key="1">
    <source>
        <dbReference type="ARBA" id="ARBA00004651"/>
    </source>
</evidence>
<feature type="region of interest" description="Disordered" evidence="8">
    <location>
        <begin position="124"/>
        <end position="169"/>
    </location>
</feature>
<dbReference type="InterPro" id="IPR013525">
    <property type="entry name" value="ABC2_TM"/>
</dbReference>
<dbReference type="RefSeq" id="WP_193415785.1">
    <property type="nucleotide sequence ID" value="NZ_JADCNN020000001.1"/>
</dbReference>
<evidence type="ECO:0000256" key="8">
    <source>
        <dbReference type="SAM" id="MobiDB-lite"/>
    </source>
</evidence>
<gene>
    <name evidence="11" type="ORF">IM700_000095</name>
</gene>
<dbReference type="Pfam" id="PF12698">
    <property type="entry name" value="ABC2_membrane_3"/>
    <property type="match status" value="1"/>
</dbReference>
<dbReference type="InterPro" id="IPR047817">
    <property type="entry name" value="ABC2_TM_bact-type"/>
</dbReference>
<protein>
    <submittedName>
        <fullName evidence="11">ABC transporter permease</fullName>
    </submittedName>
</protein>
<keyword evidence="12" id="KW-1185">Reference proteome</keyword>
<dbReference type="PROSITE" id="PS51012">
    <property type="entry name" value="ABC_TM2"/>
    <property type="match status" value="1"/>
</dbReference>
<feature type="compositionally biased region" description="Low complexity" evidence="8">
    <location>
        <begin position="147"/>
        <end position="164"/>
    </location>
</feature>
<organism evidence="11 12">
    <name type="scientific">Paenibacillus rhizolycopersici</name>
    <dbReference type="NCBI Taxonomy" id="2780073"/>
    <lineage>
        <taxon>Bacteria</taxon>
        <taxon>Bacillati</taxon>
        <taxon>Bacillota</taxon>
        <taxon>Bacilli</taxon>
        <taxon>Bacillales</taxon>
        <taxon>Paenibacillaceae</taxon>
        <taxon>Paenibacillus</taxon>
    </lineage>
</organism>
<evidence type="ECO:0000313" key="12">
    <source>
        <dbReference type="Proteomes" id="UP001516620"/>
    </source>
</evidence>
<keyword evidence="5 9" id="KW-0812">Transmembrane</keyword>
<keyword evidence="7 9" id="KW-0472">Membrane</keyword>
<evidence type="ECO:0000256" key="9">
    <source>
        <dbReference type="SAM" id="Phobius"/>
    </source>
</evidence>
<proteinExistence type="inferred from homology"/>
<evidence type="ECO:0000256" key="3">
    <source>
        <dbReference type="ARBA" id="ARBA00022448"/>
    </source>
</evidence>
<feature type="transmembrane region" description="Helical" evidence="9">
    <location>
        <begin position="193"/>
        <end position="212"/>
    </location>
</feature>
<comment type="similarity">
    <text evidence="2">Belongs to the ABC-2 integral membrane protein family.</text>
</comment>
<evidence type="ECO:0000256" key="6">
    <source>
        <dbReference type="ARBA" id="ARBA00022989"/>
    </source>
</evidence>
<comment type="subcellular location">
    <subcellularLocation>
        <location evidence="1">Cell membrane</location>
        <topology evidence="1">Multi-pass membrane protein</topology>
    </subcellularLocation>
</comment>
<feature type="compositionally biased region" description="Polar residues" evidence="8">
    <location>
        <begin position="130"/>
        <end position="141"/>
    </location>
</feature>
<reference evidence="11 12" key="1">
    <citation type="submission" date="2021-01" db="EMBL/GenBank/DDBJ databases">
        <title>Paenibacillus sp.nov. isolated from the rhizosphere soil of tomato plant.</title>
        <authorList>
            <person name="Thin K.K."/>
            <person name="Zhang X."/>
            <person name="He S."/>
        </authorList>
    </citation>
    <scope>NUCLEOTIDE SEQUENCE [LARGE SCALE GENOMIC DNA]</scope>
    <source>
        <strain evidence="11 12">DXFW5</strain>
    </source>
</reference>
<feature type="transmembrane region" description="Helical" evidence="9">
    <location>
        <begin position="233"/>
        <end position="261"/>
    </location>
</feature>
<dbReference type="PANTHER" id="PTHR30294:SF38">
    <property type="entry name" value="TRANSPORT PERMEASE PROTEIN"/>
    <property type="match status" value="1"/>
</dbReference>
<evidence type="ECO:0000313" key="11">
    <source>
        <dbReference type="EMBL" id="MBM6994054.1"/>
    </source>
</evidence>
<sequence>MRIRALIVRIIRQFIHDKRTMALLIVAPLLVLAMMYLVFNGDAYQPKIGTVQVPAALADKLSSADAEVTAFMTAAAAEAALADQEIDAMIRFDQGVPNILLEGSDPSKNRAVIMLIQKTLQGQGVPGASSMMTPDQSSSTVVDPGSAAATNPATGAAANTEGAAQQRPTTQTPVFEYLYGGANMSSFDSLSPVLIGLFAFFFVFLIAGVSFLRERTSGTLERLLATPLRRWEIVTGYMAGFGIFTSLQAVLIAGFTVYVLGSLMVGSFGYVLLIMLLLSLSALSFGTLLSAFANSEFQMIQFIPVVIVPQVFFSGLFDLESISPWLRWITHITPLKYGADALRGIMIRGEGWSGIALDVYVLAGLSLVFMLANVLALRKHRKI</sequence>
<dbReference type="Proteomes" id="UP001516620">
    <property type="component" value="Unassembled WGS sequence"/>
</dbReference>
<dbReference type="PANTHER" id="PTHR30294">
    <property type="entry name" value="MEMBRANE COMPONENT OF ABC TRANSPORTER YHHJ-RELATED"/>
    <property type="match status" value="1"/>
</dbReference>
<evidence type="ECO:0000256" key="2">
    <source>
        <dbReference type="ARBA" id="ARBA00007783"/>
    </source>
</evidence>
<feature type="domain" description="ABC transmembrane type-2" evidence="10">
    <location>
        <begin position="155"/>
        <end position="380"/>
    </location>
</feature>
<evidence type="ECO:0000256" key="7">
    <source>
        <dbReference type="ARBA" id="ARBA00023136"/>
    </source>
</evidence>
<name>A0ABS2H3H9_9BACL</name>
<dbReference type="InterPro" id="IPR051449">
    <property type="entry name" value="ABC-2_transporter_component"/>
</dbReference>
<evidence type="ECO:0000256" key="5">
    <source>
        <dbReference type="ARBA" id="ARBA00022692"/>
    </source>
</evidence>
<dbReference type="EMBL" id="JADCNN020000001">
    <property type="protein sequence ID" value="MBM6994054.1"/>
    <property type="molecule type" value="Genomic_DNA"/>
</dbReference>
<evidence type="ECO:0000259" key="10">
    <source>
        <dbReference type="PROSITE" id="PS51012"/>
    </source>
</evidence>
<accession>A0ABS2H3H9</accession>
<feature type="transmembrane region" description="Helical" evidence="9">
    <location>
        <begin position="21"/>
        <end position="39"/>
    </location>
</feature>
<keyword evidence="6 9" id="KW-1133">Transmembrane helix</keyword>